<protein>
    <submittedName>
        <fullName evidence="1">Uncharacterized protein</fullName>
    </submittedName>
</protein>
<sequence length="161" mass="17697">MNERNKRAGRYAYLVLGTAHNCPVLRTGVGCQKDVPENRNSLKRGVFLFPSHFLHPTKPLSSSAFLLYVHGKEKVIGIYGTAEDDRQVSQSGKPLCTGASPWAVPKLARGLCPLEPRHVNAVSNPVKCPPDISSEDLLIDYGFALHPPKGRCCPLWNPLLI</sequence>
<dbReference type="EMBL" id="JABAFX010000002">
    <property type="protein sequence ID" value="NME56108.1"/>
    <property type="molecule type" value="Genomic_DNA"/>
</dbReference>
<evidence type="ECO:0000313" key="1">
    <source>
        <dbReference type="EMBL" id="NME56108.1"/>
    </source>
</evidence>
<comment type="caution">
    <text evidence="1">The sequence shown here is derived from an EMBL/GenBank/DDBJ whole genome shotgun (WGS) entry which is preliminary data.</text>
</comment>
<reference evidence="1 2" key="1">
    <citation type="submission" date="2020-04" db="EMBL/GenBank/DDBJ databases">
        <authorList>
            <person name="Hitch T.C.A."/>
            <person name="Wylensek D."/>
            <person name="Clavel T."/>
        </authorList>
    </citation>
    <scope>NUCLEOTIDE SEQUENCE [LARGE SCALE GENOMIC DNA]</scope>
    <source>
        <strain evidence="1 2">BSM-383-APC-5F</strain>
    </source>
</reference>
<dbReference type="RefSeq" id="WP_168932913.1">
    <property type="nucleotide sequence ID" value="NZ_JABAFX010000002.1"/>
</dbReference>
<dbReference type="Proteomes" id="UP000580130">
    <property type="component" value="Unassembled WGS sequence"/>
</dbReference>
<gene>
    <name evidence="1" type="ORF">HF855_01385</name>
</gene>
<dbReference type="AlphaFoldDB" id="A0A848CJD0"/>
<proteinExistence type="predicted"/>
<name>A0A848CJD0_9FIRM</name>
<organism evidence="1 2">
    <name type="scientific">Dorea formicigenerans</name>
    <dbReference type="NCBI Taxonomy" id="39486"/>
    <lineage>
        <taxon>Bacteria</taxon>
        <taxon>Bacillati</taxon>
        <taxon>Bacillota</taxon>
        <taxon>Clostridia</taxon>
        <taxon>Lachnospirales</taxon>
        <taxon>Lachnospiraceae</taxon>
        <taxon>Dorea</taxon>
    </lineage>
</organism>
<evidence type="ECO:0000313" key="2">
    <source>
        <dbReference type="Proteomes" id="UP000580130"/>
    </source>
</evidence>
<accession>A0A848CJD0</accession>